<sequence>MRHYFCLDEERVIYLGVKEHLCGIGGERKRTVVWTERPFDGKLERPIHDLIREWGLKGKRVDLVLEAGVKRAVFSLPPGNARQMRRMAEYMLRARKEETEDLAAAVELFRGKNGMPMGTVYYTQRKFLEKLKETLEREGVHPGRALVRMSALSFLAGSLGREQALICIEIRETRVKLYGIWKGCCVCFKESSLRPKTFVRLGGEKILWEEIAALAEMLVCEMKELAAADKVILDRPFGPRAREAAPYLEERLGIPCRIVDFRREIRCLKKKAGRRMLAFPNFSRGAGARSLEKAGMAFVLCNCLAAIAVSGAFLVRERKVREEFSAFQAERDADHESLYREAEALDQSQKARTELERRYGKKAGIESRIYAVKQAMGAGGRAKGMRYESEEGTLFLQILTDSPEDIPALEERLRQTGEFIRVSHVLWERDEDSGQIQGQLEMVLWEAEDEGD</sequence>
<accession>A0A9D2N022</accession>
<protein>
    <submittedName>
        <fullName evidence="1">Uncharacterized protein</fullName>
    </submittedName>
</protein>
<evidence type="ECO:0000313" key="2">
    <source>
        <dbReference type="Proteomes" id="UP000823910"/>
    </source>
</evidence>
<organism evidence="1 2">
    <name type="scientific">Candidatus Enterocloster excrementipullorum</name>
    <dbReference type="NCBI Taxonomy" id="2838559"/>
    <lineage>
        <taxon>Bacteria</taxon>
        <taxon>Bacillati</taxon>
        <taxon>Bacillota</taxon>
        <taxon>Clostridia</taxon>
        <taxon>Lachnospirales</taxon>
        <taxon>Lachnospiraceae</taxon>
        <taxon>Enterocloster</taxon>
    </lineage>
</organism>
<dbReference type="Proteomes" id="UP000823910">
    <property type="component" value="Unassembled WGS sequence"/>
</dbReference>
<evidence type="ECO:0000313" key="1">
    <source>
        <dbReference type="EMBL" id="HJC06090.1"/>
    </source>
</evidence>
<reference evidence="1" key="2">
    <citation type="submission" date="2021-04" db="EMBL/GenBank/DDBJ databases">
        <authorList>
            <person name="Gilroy R."/>
        </authorList>
    </citation>
    <scope>NUCLEOTIDE SEQUENCE</scope>
    <source>
        <strain evidence="1">CHK180-15479</strain>
    </source>
</reference>
<reference evidence="1" key="1">
    <citation type="journal article" date="2021" name="PeerJ">
        <title>Extensive microbial diversity within the chicken gut microbiome revealed by metagenomics and culture.</title>
        <authorList>
            <person name="Gilroy R."/>
            <person name="Ravi A."/>
            <person name="Getino M."/>
            <person name="Pursley I."/>
            <person name="Horton D.L."/>
            <person name="Alikhan N.F."/>
            <person name="Baker D."/>
            <person name="Gharbi K."/>
            <person name="Hall N."/>
            <person name="Watson M."/>
            <person name="Adriaenssens E.M."/>
            <person name="Foster-Nyarko E."/>
            <person name="Jarju S."/>
            <person name="Secka A."/>
            <person name="Antonio M."/>
            <person name="Oren A."/>
            <person name="Chaudhuri R.R."/>
            <person name="La Ragione R."/>
            <person name="Hildebrand F."/>
            <person name="Pallen M.J."/>
        </authorList>
    </citation>
    <scope>NUCLEOTIDE SEQUENCE</scope>
    <source>
        <strain evidence="1">CHK180-15479</strain>
    </source>
</reference>
<gene>
    <name evidence="1" type="ORF">H9704_08035</name>
</gene>
<name>A0A9D2N022_9FIRM</name>
<dbReference type="EMBL" id="DWWT01000034">
    <property type="protein sequence ID" value="HJC06090.1"/>
    <property type="molecule type" value="Genomic_DNA"/>
</dbReference>
<proteinExistence type="predicted"/>
<dbReference type="AlphaFoldDB" id="A0A9D2N022"/>
<comment type="caution">
    <text evidence="1">The sequence shown here is derived from an EMBL/GenBank/DDBJ whole genome shotgun (WGS) entry which is preliminary data.</text>
</comment>